<dbReference type="EMBL" id="KV744867">
    <property type="protein sequence ID" value="OCK83197.1"/>
    <property type="molecule type" value="Genomic_DNA"/>
</dbReference>
<organism evidence="1 2">
    <name type="scientific">Lepidopterella palustris CBS 459.81</name>
    <dbReference type="NCBI Taxonomy" id="1314670"/>
    <lineage>
        <taxon>Eukaryota</taxon>
        <taxon>Fungi</taxon>
        <taxon>Dikarya</taxon>
        <taxon>Ascomycota</taxon>
        <taxon>Pezizomycotina</taxon>
        <taxon>Dothideomycetes</taxon>
        <taxon>Pleosporomycetidae</taxon>
        <taxon>Mytilinidiales</taxon>
        <taxon>Argynnaceae</taxon>
        <taxon>Lepidopterella</taxon>
    </lineage>
</organism>
<accession>A0A8E2EFQ8</accession>
<dbReference type="Proteomes" id="UP000250266">
    <property type="component" value="Unassembled WGS sequence"/>
</dbReference>
<protein>
    <submittedName>
        <fullName evidence="1">Uncharacterized protein</fullName>
    </submittedName>
</protein>
<sequence length="213" mass="24241">MSSHLQVLHQQHHIKYKESNIIAMINPLTERSGLESSSLLSPEPRLLVSSPPWDQCLKSYADYYQAPIFACSNIPIQKFCLLDPSTRWMLNRLAVTRYRVSMAILRQITTTNSTAVLYTLALEDEEEDTTLNWRILLGGDNLFESAYALWKTSEHGKLVGKATMSDVTDGSVTSVGRWHEKFYKELSKAFTSRVTAMEINAEAEEMFKIQSPM</sequence>
<dbReference type="AlphaFoldDB" id="A0A8E2EFQ8"/>
<proteinExistence type="predicted"/>
<gene>
    <name evidence="1" type="ORF">K432DRAFT_192810</name>
</gene>
<keyword evidence="2" id="KW-1185">Reference proteome</keyword>
<name>A0A8E2EFQ8_9PEZI</name>
<evidence type="ECO:0000313" key="1">
    <source>
        <dbReference type="EMBL" id="OCK83197.1"/>
    </source>
</evidence>
<evidence type="ECO:0000313" key="2">
    <source>
        <dbReference type="Proteomes" id="UP000250266"/>
    </source>
</evidence>
<reference evidence="1 2" key="1">
    <citation type="journal article" date="2016" name="Nat. Commun.">
        <title>Ectomycorrhizal ecology is imprinted in the genome of the dominant symbiotic fungus Cenococcum geophilum.</title>
        <authorList>
            <consortium name="DOE Joint Genome Institute"/>
            <person name="Peter M."/>
            <person name="Kohler A."/>
            <person name="Ohm R.A."/>
            <person name="Kuo A."/>
            <person name="Krutzmann J."/>
            <person name="Morin E."/>
            <person name="Arend M."/>
            <person name="Barry K.W."/>
            <person name="Binder M."/>
            <person name="Choi C."/>
            <person name="Clum A."/>
            <person name="Copeland A."/>
            <person name="Grisel N."/>
            <person name="Haridas S."/>
            <person name="Kipfer T."/>
            <person name="LaButti K."/>
            <person name="Lindquist E."/>
            <person name="Lipzen A."/>
            <person name="Maire R."/>
            <person name="Meier B."/>
            <person name="Mihaltcheva S."/>
            <person name="Molinier V."/>
            <person name="Murat C."/>
            <person name="Poggeler S."/>
            <person name="Quandt C.A."/>
            <person name="Sperisen C."/>
            <person name="Tritt A."/>
            <person name="Tisserant E."/>
            <person name="Crous P.W."/>
            <person name="Henrissat B."/>
            <person name="Nehls U."/>
            <person name="Egli S."/>
            <person name="Spatafora J.W."/>
            <person name="Grigoriev I.V."/>
            <person name="Martin F.M."/>
        </authorList>
    </citation>
    <scope>NUCLEOTIDE SEQUENCE [LARGE SCALE GENOMIC DNA]</scope>
    <source>
        <strain evidence="1 2">CBS 459.81</strain>
    </source>
</reference>